<evidence type="ECO:0000256" key="1">
    <source>
        <dbReference type="SAM" id="MobiDB-lite"/>
    </source>
</evidence>
<dbReference type="Proteomes" id="UP001430172">
    <property type="component" value="Unassembled WGS sequence"/>
</dbReference>
<gene>
    <name evidence="2" type="ORF">JQN70_07570</name>
</gene>
<evidence type="ECO:0000313" key="2">
    <source>
        <dbReference type="EMBL" id="MBM6400237.1"/>
    </source>
</evidence>
<protein>
    <submittedName>
        <fullName evidence="2">Uncharacterized protein</fullName>
    </submittedName>
</protein>
<keyword evidence="3" id="KW-1185">Reference proteome</keyword>
<sequence>MTRMLLEPVPGSAAGVLAVADAVGSTGRRLAATAATLGRMRDGAVWDGPAGEAFGARIGAAPGVLDAAARRFLGAVAPLRAHAGVLEEQQAVAQRAVLVHREAWEVYDHLETRAVTLLDSGLDESAQALLVVRQAQQEEVASAGRAEAAHAGALEALRASDARCAAVLEALARDGIGDPVVYRGLRLASEVGHGAGYLAMTPVKVCRPLAVAGTVGEGVGTVADGVLLVGYGEGSWTDVGIGAATTALGASGESLRLASKSGATVLPNGAVVARSLTVEERLRQGVVAMARARVAAAAERFGRPVAHAPERLAASRWAAPVQGTGVRNAVRRAVRHRLHRVDTELQLVTAGGRTTERMYAGGVALEAASKVLPRVVPEAPRPEPASPVSLPGGDGPGTRRSSW</sequence>
<organism evidence="2 3">
    <name type="scientific">Phycicoccus sonneratiae</name>
    <dbReference type="NCBI Taxonomy" id="2807628"/>
    <lineage>
        <taxon>Bacteria</taxon>
        <taxon>Bacillati</taxon>
        <taxon>Actinomycetota</taxon>
        <taxon>Actinomycetes</taxon>
        <taxon>Micrococcales</taxon>
        <taxon>Intrasporangiaceae</taxon>
        <taxon>Phycicoccus</taxon>
    </lineage>
</organism>
<dbReference type="EMBL" id="JAFDVD010000008">
    <property type="protein sequence ID" value="MBM6400237.1"/>
    <property type="molecule type" value="Genomic_DNA"/>
</dbReference>
<evidence type="ECO:0000313" key="3">
    <source>
        <dbReference type="Proteomes" id="UP001430172"/>
    </source>
</evidence>
<dbReference type="RefSeq" id="WP_204130717.1">
    <property type="nucleotide sequence ID" value="NZ_JAFDVD010000008.1"/>
</dbReference>
<reference evidence="2" key="1">
    <citation type="submission" date="2021-02" db="EMBL/GenBank/DDBJ databases">
        <title>Phycicoccus sp. MQZ13P-5T, whole genome shotgun sequence.</title>
        <authorList>
            <person name="Tuo L."/>
        </authorList>
    </citation>
    <scope>NUCLEOTIDE SEQUENCE</scope>
    <source>
        <strain evidence="2">MQZ13P-5</strain>
    </source>
</reference>
<comment type="caution">
    <text evidence="2">The sequence shown here is derived from an EMBL/GenBank/DDBJ whole genome shotgun (WGS) entry which is preliminary data.</text>
</comment>
<accession>A0ABS2CK21</accession>
<feature type="region of interest" description="Disordered" evidence="1">
    <location>
        <begin position="375"/>
        <end position="403"/>
    </location>
</feature>
<name>A0ABS2CK21_9MICO</name>
<proteinExistence type="predicted"/>